<gene>
    <name evidence="5" type="ORF">Pfra01_000064000</name>
</gene>
<feature type="compositionally biased region" description="Basic and acidic residues" evidence="3">
    <location>
        <begin position="323"/>
        <end position="343"/>
    </location>
</feature>
<dbReference type="PANTHER" id="PTHR10351">
    <property type="entry name" value="TRANSCRIPTION FACTOR BTF3 FAMILY MEMBER"/>
    <property type="match status" value="1"/>
</dbReference>
<dbReference type="EMBL" id="BSXT01000048">
    <property type="protein sequence ID" value="GMF15978.1"/>
    <property type="molecule type" value="Genomic_DNA"/>
</dbReference>
<dbReference type="Gene3D" id="2.20.70.30">
    <property type="entry name" value="Nascent polypeptide-associated complex domain"/>
    <property type="match status" value="1"/>
</dbReference>
<evidence type="ECO:0000259" key="4">
    <source>
        <dbReference type="PROSITE" id="PS51151"/>
    </source>
</evidence>
<feature type="region of interest" description="Disordered" evidence="3">
    <location>
        <begin position="106"/>
        <end position="149"/>
    </location>
</feature>
<dbReference type="Pfam" id="PF07808">
    <property type="entry name" value="RED_N"/>
    <property type="match status" value="1"/>
</dbReference>
<feature type="region of interest" description="Disordered" evidence="3">
    <location>
        <begin position="41"/>
        <end position="75"/>
    </location>
</feature>
<dbReference type="InterPro" id="IPR002715">
    <property type="entry name" value="Nas_poly-pep-assoc_cplx_dom"/>
</dbReference>
<feature type="domain" description="NAC-A/B" evidence="4">
    <location>
        <begin position="527"/>
        <end position="592"/>
    </location>
</feature>
<comment type="similarity">
    <text evidence="1 2">Belongs to the NAC-beta family.</text>
</comment>
<dbReference type="PROSITE" id="PS51151">
    <property type="entry name" value="NAC_AB"/>
    <property type="match status" value="1"/>
</dbReference>
<dbReference type="Pfam" id="PF01849">
    <property type="entry name" value="NAC"/>
    <property type="match status" value="1"/>
</dbReference>
<dbReference type="SMART" id="SM01407">
    <property type="entry name" value="NAC"/>
    <property type="match status" value="1"/>
</dbReference>
<feature type="compositionally biased region" description="Basic residues" evidence="3">
    <location>
        <begin position="109"/>
        <end position="122"/>
    </location>
</feature>
<evidence type="ECO:0000256" key="1">
    <source>
        <dbReference type="ARBA" id="ARBA00005296"/>
    </source>
</evidence>
<dbReference type="InterPro" id="IPR039370">
    <property type="entry name" value="BTF3"/>
</dbReference>
<dbReference type="CDD" id="cd22055">
    <property type="entry name" value="NAC_BTF3"/>
    <property type="match status" value="1"/>
</dbReference>
<organism evidence="5 6">
    <name type="scientific">Phytophthora fragariaefolia</name>
    <dbReference type="NCBI Taxonomy" id="1490495"/>
    <lineage>
        <taxon>Eukaryota</taxon>
        <taxon>Sar</taxon>
        <taxon>Stramenopiles</taxon>
        <taxon>Oomycota</taxon>
        <taxon>Peronosporomycetes</taxon>
        <taxon>Peronosporales</taxon>
        <taxon>Peronosporaceae</taxon>
        <taxon>Phytophthora</taxon>
    </lineage>
</organism>
<dbReference type="FunFam" id="2.20.70.30:FF:000001">
    <property type="entry name" value="Transcription factor BTF3 homolog"/>
    <property type="match status" value="1"/>
</dbReference>
<feature type="compositionally biased region" description="Basic residues" evidence="3">
    <location>
        <begin position="313"/>
        <end position="322"/>
    </location>
</feature>
<dbReference type="AlphaFoldDB" id="A0A9W6TN28"/>
<feature type="compositionally biased region" description="Basic and acidic residues" evidence="3">
    <location>
        <begin position="139"/>
        <end position="149"/>
    </location>
</feature>
<accession>A0A9W6TN28</accession>
<feature type="region of interest" description="Disordered" evidence="3">
    <location>
        <begin position="432"/>
        <end position="528"/>
    </location>
</feature>
<keyword evidence="2" id="KW-0804">Transcription</keyword>
<protein>
    <recommendedName>
        <fullName evidence="2">Nascent polypeptide-associated complex subunit beta</fullName>
    </recommendedName>
</protein>
<dbReference type="InterPro" id="IPR038187">
    <property type="entry name" value="NAC_A/B_dom_sf"/>
</dbReference>
<dbReference type="Proteomes" id="UP001165121">
    <property type="component" value="Unassembled WGS sequence"/>
</dbReference>
<comment type="subunit">
    <text evidence="2">Part of the nascent polypeptide-associated complex (NAC).</text>
</comment>
<feature type="compositionally biased region" description="Basic and acidic residues" evidence="3">
    <location>
        <begin position="432"/>
        <end position="448"/>
    </location>
</feature>
<sequence>MPAHIQAIRRGPSSTDFRQSCSATYELDEADFALDDGLHGAVVAHGGHDDAEEPRPPHRVREEEGHERHAELQQRDGVARVAVLAGGDRRGYGGKRNLTDADLAEVKKLSAKKPKKKSKKPKNAAAGGEDAEPQAPRSLYRDRAAERRRGETGDMIDAEEFKHFNADQSKFLGGDMEHTHLVKGLDYALLAQLKREKQKLRAEKEKHVQAGTGNVQTARPRDGKLTFKSRMGRLVYFHACQSTPETTASVKSELFLPGRMYYTFNLSTAEIESVPVSVQRSKDDCPEPDEILSGIVDNALIDRVKELMNSKTSGKKLRKKKKDDHQQNNDRGKNGGDAEHPADADEPMEEAAVEAVIDDDDEDIFPDVGEFVPIDQRVDDASADASKKEAIKEAGYFSNLSASITEKEEAARKREEDAERAWKETLQKAVDTQKRIEREKERKAKEAKMTGTTDDYAEYQAVGALPDSDDEDDEETARRRKAAGLTDRKGDVDPEEKARRKKQKQNSKMANDLEKINKRKAAHKTATADDKKLGATLKKLGVTPIPGVEEVNLFKADGQVIHFQGPKVQASIASNTYAVSGFNQTKSLQELLPGIINQLGPDNLANLKQIAESYTAAQKAAKAASAAAADDDDDEVPDLVDNFEDVSQQD</sequence>
<feature type="compositionally biased region" description="Basic and acidic residues" evidence="3">
    <location>
        <begin position="486"/>
        <end position="498"/>
    </location>
</feature>
<evidence type="ECO:0000313" key="6">
    <source>
        <dbReference type="Proteomes" id="UP001165121"/>
    </source>
</evidence>
<keyword evidence="6" id="KW-1185">Reference proteome</keyword>
<proteinExistence type="inferred from homology"/>
<reference evidence="5" key="1">
    <citation type="submission" date="2023-04" db="EMBL/GenBank/DDBJ databases">
        <title>Phytophthora fragariaefolia NBRC 109709.</title>
        <authorList>
            <person name="Ichikawa N."/>
            <person name="Sato H."/>
            <person name="Tonouchi N."/>
        </authorList>
    </citation>
    <scope>NUCLEOTIDE SEQUENCE</scope>
    <source>
        <strain evidence="5">NBRC 109709</strain>
    </source>
</reference>
<feature type="compositionally biased region" description="Acidic residues" evidence="3">
    <location>
        <begin position="629"/>
        <end position="644"/>
    </location>
</feature>
<evidence type="ECO:0000313" key="5">
    <source>
        <dbReference type="EMBL" id="GMF15978.1"/>
    </source>
</evidence>
<feature type="region of interest" description="Disordered" evidence="3">
    <location>
        <begin position="625"/>
        <end position="650"/>
    </location>
</feature>
<feature type="compositionally biased region" description="Basic and acidic residues" evidence="3">
    <location>
        <begin position="46"/>
        <end position="75"/>
    </location>
</feature>
<evidence type="ECO:0000256" key="3">
    <source>
        <dbReference type="SAM" id="MobiDB-lite"/>
    </source>
</evidence>
<evidence type="ECO:0000256" key="2">
    <source>
        <dbReference type="RuleBase" id="RU361272"/>
    </source>
</evidence>
<dbReference type="OrthoDB" id="3366823at2759"/>
<name>A0A9W6TN28_9STRA</name>
<feature type="region of interest" description="Disordered" evidence="3">
    <location>
        <begin position="311"/>
        <end position="350"/>
    </location>
</feature>
<keyword evidence="2" id="KW-0805">Transcription regulation</keyword>
<comment type="caution">
    <text evidence="5">The sequence shown here is derived from an EMBL/GenBank/DDBJ whole genome shotgun (WGS) entry which is preliminary data.</text>
</comment>
<dbReference type="InterPro" id="IPR012916">
    <property type="entry name" value="RED_N"/>
</dbReference>